<evidence type="ECO:0000256" key="3">
    <source>
        <dbReference type="ARBA" id="ARBA00022801"/>
    </source>
</evidence>
<evidence type="ECO:0000256" key="1">
    <source>
        <dbReference type="ARBA" id="ARBA00022741"/>
    </source>
</evidence>
<comment type="caution">
    <text evidence="11">The sequence shown here is derived from an EMBL/GenBank/DDBJ whole genome shotgun (WGS) entry which is preliminary data.</text>
</comment>
<keyword evidence="7" id="KW-0234">DNA repair</keyword>
<dbReference type="InterPro" id="IPR047112">
    <property type="entry name" value="RecG/Mfd"/>
</dbReference>
<protein>
    <recommendedName>
        <fullName evidence="8">Probable DNA 3'-5' helicase RecG</fullName>
    </recommendedName>
</protein>
<dbReference type="InterPro" id="IPR001650">
    <property type="entry name" value="Helicase_C-like"/>
</dbReference>
<dbReference type="PANTHER" id="PTHR47964">
    <property type="entry name" value="ATP-DEPENDENT DNA HELICASE HOMOLOG RECG, CHLOROPLASTIC"/>
    <property type="match status" value="1"/>
</dbReference>
<evidence type="ECO:0000256" key="4">
    <source>
        <dbReference type="ARBA" id="ARBA00022806"/>
    </source>
</evidence>
<dbReference type="GO" id="GO:0016787">
    <property type="term" value="F:hydrolase activity"/>
    <property type="evidence" value="ECO:0007669"/>
    <property type="project" value="UniProtKB-KW"/>
</dbReference>
<dbReference type="Pfam" id="PF00271">
    <property type="entry name" value="Helicase_C"/>
    <property type="match status" value="1"/>
</dbReference>
<keyword evidence="4 11" id="KW-0347">Helicase</keyword>
<accession>A0A952AJD4</accession>
<dbReference type="GO" id="GO:0005524">
    <property type="term" value="F:ATP binding"/>
    <property type="evidence" value="ECO:0007669"/>
    <property type="project" value="UniProtKB-KW"/>
</dbReference>
<evidence type="ECO:0000259" key="9">
    <source>
        <dbReference type="PROSITE" id="PS51192"/>
    </source>
</evidence>
<gene>
    <name evidence="11" type="ORF">H3C67_00075</name>
</gene>
<evidence type="ECO:0000259" key="10">
    <source>
        <dbReference type="PROSITE" id="PS51194"/>
    </source>
</evidence>
<keyword evidence="2" id="KW-0227">DNA damage</keyword>
<evidence type="ECO:0000256" key="6">
    <source>
        <dbReference type="ARBA" id="ARBA00023125"/>
    </source>
</evidence>
<dbReference type="PANTHER" id="PTHR47964:SF1">
    <property type="entry name" value="ATP-DEPENDENT DNA HELICASE HOMOLOG RECG, CHLOROPLASTIC"/>
    <property type="match status" value="1"/>
</dbReference>
<keyword evidence="3" id="KW-0378">Hydrolase</keyword>
<dbReference type="PROSITE" id="PS51194">
    <property type="entry name" value="HELICASE_CTER"/>
    <property type="match status" value="1"/>
</dbReference>
<dbReference type="EMBL" id="JACFOF010000001">
    <property type="protein sequence ID" value="MBW7953172.1"/>
    <property type="molecule type" value="Genomic_DNA"/>
</dbReference>
<feature type="domain" description="Helicase ATP-binding" evidence="9">
    <location>
        <begin position="277"/>
        <end position="433"/>
    </location>
</feature>
<dbReference type="SMART" id="SM00487">
    <property type="entry name" value="DEXDc"/>
    <property type="match status" value="1"/>
</dbReference>
<dbReference type="GO" id="GO:0003678">
    <property type="term" value="F:DNA helicase activity"/>
    <property type="evidence" value="ECO:0007669"/>
    <property type="project" value="TreeGrafter"/>
</dbReference>
<dbReference type="GO" id="GO:0006281">
    <property type="term" value="P:DNA repair"/>
    <property type="evidence" value="ECO:0007669"/>
    <property type="project" value="UniProtKB-KW"/>
</dbReference>
<keyword evidence="5" id="KW-0067">ATP-binding</keyword>
<dbReference type="Gene3D" id="3.40.50.300">
    <property type="entry name" value="P-loop containing nucleotide triphosphate hydrolases"/>
    <property type="match status" value="2"/>
</dbReference>
<dbReference type="InterPro" id="IPR033454">
    <property type="entry name" value="RecG_wedge"/>
</dbReference>
<dbReference type="SUPFAM" id="SSF50249">
    <property type="entry name" value="Nucleic acid-binding proteins"/>
    <property type="match status" value="1"/>
</dbReference>
<dbReference type="InterPro" id="IPR027417">
    <property type="entry name" value="P-loop_NTPase"/>
</dbReference>
<dbReference type="Gene3D" id="2.40.50.140">
    <property type="entry name" value="Nucleic acid-binding proteins"/>
    <property type="match status" value="1"/>
</dbReference>
<dbReference type="Pfam" id="PF19833">
    <property type="entry name" value="RecG_dom3_C"/>
    <property type="match status" value="1"/>
</dbReference>
<dbReference type="SMART" id="SM00490">
    <property type="entry name" value="HELICc"/>
    <property type="match status" value="1"/>
</dbReference>
<sequence length="649" mass="74288">MLLNSPITNIPYIGEKNAIKLSKLGIFTVKDLLNYPPTRYFDSTEVIPLRNTGLFQSYLTTVGVVHKLRSIKLKGKRTIQKGYLIDDYGDKADITWFNQPYLTKIFDENLKVYISGKITTSSTGKISFLNPQFEPVKPEQVSLGRISPIYPLTDGINQNWLRKRIKYIIDNINQIEDLFDDLSTRIRNKYELLDLKDAYKSIHFPTSFAEAKKGRDRLGFDELFAIYSRIIRAKNKRKKNLGFSKTIDAFAVRKLIESLPINLTTSQIKSYKEVLRDLSSERQMRRLIQGDVGSGKTIIAVISAYATLTAGQSVIVLAPTTILATQLYDNFRKYLPTNIKFDLITSDTVKKDKESKADLIIGTHALFSIKRKSKSKLGLVIIDEQHKFGVEQRTKLLKLWKDDSKIDILQMTATPIPRTIAQVLFADIDISRLEKRTTVNNIETFVVPEYKRESFLDWLRIKLLEGNKAFWVFPRVESEDDTGLKHAYNKLQESLKEFSPSLLYGKIKEQEKNKIINEFRLNKSKILFSTTVIEVGIDIPDASIIIIEEANMFGLAQLHQLRGRVGRAGQASWCLLFTTKNDDERLKRFSILNDGNDIADYDLEYRGPGEVYGTMQSGLPNLKFAKFSNNKLMQQVKEAVEINNSELDQ</sequence>
<evidence type="ECO:0000313" key="11">
    <source>
        <dbReference type="EMBL" id="MBW7953172.1"/>
    </source>
</evidence>
<evidence type="ECO:0000256" key="7">
    <source>
        <dbReference type="ARBA" id="ARBA00023204"/>
    </source>
</evidence>
<keyword evidence="6" id="KW-0238">DNA-binding</keyword>
<dbReference type="Pfam" id="PF00270">
    <property type="entry name" value="DEAD"/>
    <property type="match status" value="1"/>
</dbReference>
<reference evidence="11" key="1">
    <citation type="journal article" date="2022" name="ISME J.">
        <title>A general approach to explore prokaryotic protein glycosylation reveals the unique surface layer modulation of an anammox bacterium.</title>
        <authorList>
            <person name="Pabst M."/>
            <person name="Grouzdev D.S."/>
            <person name="Lawson C.E."/>
            <person name="Kleikamp H.B.C."/>
            <person name="de Ram C."/>
            <person name="Louwen R."/>
            <person name="Lin Y.M."/>
            <person name="Lucker S."/>
            <person name="van Loosdrecht M.C.M."/>
            <person name="Laureni M."/>
        </authorList>
    </citation>
    <scope>NUCLEOTIDE SEQUENCE</scope>
    <source>
        <strain evidence="11">BROCD043</strain>
    </source>
</reference>
<evidence type="ECO:0000256" key="2">
    <source>
        <dbReference type="ARBA" id="ARBA00022763"/>
    </source>
</evidence>
<keyword evidence="1" id="KW-0547">Nucleotide-binding</keyword>
<dbReference type="AlphaFoldDB" id="A0A952AJD4"/>
<feature type="domain" description="Helicase C-terminal" evidence="10">
    <location>
        <begin position="455"/>
        <end position="609"/>
    </location>
</feature>
<dbReference type="InterPro" id="IPR014001">
    <property type="entry name" value="Helicase_ATP-bd"/>
</dbReference>
<dbReference type="GO" id="GO:0003677">
    <property type="term" value="F:DNA binding"/>
    <property type="evidence" value="ECO:0007669"/>
    <property type="project" value="UniProtKB-KW"/>
</dbReference>
<evidence type="ECO:0000256" key="8">
    <source>
        <dbReference type="ARBA" id="ARBA00049819"/>
    </source>
</evidence>
<dbReference type="InterPro" id="IPR012340">
    <property type="entry name" value="NA-bd_OB-fold"/>
</dbReference>
<dbReference type="Pfam" id="PF17191">
    <property type="entry name" value="RecG_wedge"/>
    <property type="match status" value="1"/>
</dbReference>
<proteinExistence type="predicted"/>
<dbReference type="InterPro" id="IPR045562">
    <property type="entry name" value="RecG_dom3_C"/>
</dbReference>
<dbReference type="SUPFAM" id="SSF52540">
    <property type="entry name" value="P-loop containing nucleoside triphosphate hydrolases"/>
    <property type="match status" value="2"/>
</dbReference>
<dbReference type="Proteomes" id="UP000781173">
    <property type="component" value="Unassembled WGS sequence"/>
</dbReference>
<dbReference type="Gene3D" id="1.10.150.20">
    <property type="entry name" value="5' to 3' exonuclease, C-terminal subdomain"/>
    <property type="match status" value="1"/>
</dbReference>
<dbReference type="InterPro" id="IPR011545">
    <property type="entry name" value="DEAD/DEAH_box_helicase_dom"/>
</dbReference>
<organism evidence="11 12">
    <name type="scientific">Candidatus Dojkabacteria bacterium</name>
    <dbReference type="NCBI Taxonomy" id="2099670"/>
    <lineage>
        <taxon>Bacteria</taxon>
        <taxon>Candidatus Dojkabacteria</taxon>
    </lineage>
</organism>
<name>A0A952AJD4_9BACT</name>
<evidence type="ECO:0000313" key="12">
    <source>
        <dbReference type="Proteomes" id="UP000781173"/>
    </source>
</evidence>
<dbReference type="PROSITE" id="PS51192">
    <property type="entry name" value="HELICASE_ATP_BIND_1"/>
    <property type="match status" value="1"/>
</dbReference>
<evidence type="ECO:0000256" key="5">
    <source>
        <dbReference type="ARBA" id="ARBA00022840"/>
    </source>
</evidence>